<evidence type="ECO:0000256" key="5">
    <source>
        <dbReference type="ARBA" id="ARBA00023136"/>
    </source>
</evidence>
<keyword evidence="6 7" id="KW-0998">Cell outer membrane</keyword>
<evidence type="ECO:0000256" key="2">
    <source>
        <dbReference type="ARBA" id="ARBA00022448"/>
    </source>
</evidence>
<evidence type="ECO:0000256" key="4">
    <source>
        <dbReference type="ARBA" id="ARBA00022692"/>
    </source>
</evidence>
<dbReference type="GO" id="GO:0009279">
    <property type="term" value="C:cell outer membrane"/>
    <property type="evidence" value="ECO:0007669"/>
    <property type="project" value="UniProtKB-SubCell"/>
</dbReference>
<dbReference type="InterPro" id="IPR008969">
    <property type="entry name" value="CarboxyPept-like_regulatory"/>
</dbReference>
<feature type="domain" description="TonB-dependent receptor plug" evidence="8">
    <location>
        <begin position="119"/>
        <end position="223"/>
    </location>
</feature>
<sequence>MNRWLTYALFITLCFLQMELKAQHNYTGTVVDESAHPIAGASITLLKTKTQTRTDREGKFQVSATDLSERLSVSYMGYETRVLALAESKNRNFWIVLNKKTNQLEEVMVETGYQRIPKDRATGAFAQVDEKVITQRLSSGNILDRLEGNFSALQMDRRDGTNQINIRGINTLSSALMGPLIIVNDLPFEGDINAINPNDVETVTLLKDAAATSVWGARAGNGVIVIKLKNRNKQEGTAVDFSSNLTITAKPDLMYLPKMSSAEFIDVEKMLFDKGFYNTILNGTNSNRGIVSPVVDGLYDLSKGLITQGEMDARIEQYMTQDYRKDLLRYVYRNGILSQNNIALSGHDEQSGYRVGIGYNRNMLSKRESSNQRLVINGSYQLNFWKRFKLESNLLYSNMKNSYNPDLIDYPIGVGGGRTNLYPYAQLMDDAGNPLTIPSQYNFRYMETVATRNEGLLDWFYRPLDEFGTSRSDNNTNYWNAGLKLSVKLWNSLDITGQYGFEGQLGANRTLRGQESFFTRDLINRFTQINNGAVKRIVPLGGILTNGNNDFTSHKGRVQLNFAHKWSDLHELNFFGGAEVSARREESNLFTTYGFDENLYNSQLIDPITAYPIYDGLSGLSRIPYTNGFDKRMRRYVSLFGNASYTYRGRYIFSVSGRKDASNLFGVNANNKWNPLWSAGLAWKLSDEAFFPKNKMVNSLKLRSTLGHSGNSGGMTTSLPIISYMSGLNTDVSTFPRAIVSLLPNPSLRWEDVRMFNVALDASLINNRIVLSADAYFKKSTDLFASDPIDPTFGFSTLRRNVAITSGRGIDIDLNAKILDGNFKWNATVLFTINKDKVNKYYGGTWRALTFTSYAGQSISPVEGKALYPVFSYRFMGLDPENGDPQGSLQGAISKDYTKILADSIQNLVYHGSGIPPYYGSLNQTFSWKSWLLSVNIAYKFGHFFQKETIRYLDLFNGWRTHGDYAERWQNPGDESQTTVPSMTYPANSNRDDFYAYSEANIGKGDIIRLQDIRLQYQWLLMRKFPVQAYASANNVALLWKANKWGIDPDFNNMPPARNYSLGLSIHF</sequence>
<dbReference type="Pfam" id="PF13715">
    <property type="entry name" value="CarbopepD_reg_2"/>
    <property type="match status" value="1"/>
</dbReference>
<evidence type="ECO:0000313" key="10">
    <source>
        <dbReference type="Proteomes" id="UP000251241"/>
    </source>
</evidence>
<keyword evidence="3 7" id="KW-1134">Transmembrane beta strand</keyword>
<evidence type="ECO:0000313" key="9">
    <source>
        <dbReference type="EMBL" id="SPZ88568.1"/>
    </source>
</evidence>
<dbReference type="InterPro" id="IPR023996">
    <property type="entry name" value="TonB-dep_OMP_SusC/RagA"/>
</dbReference>
<dbReference type="Gene3D" id="2.60.40.1120">
    <property type="entry name" value="Carboxypeptidase-like, regulatory domain"/>
    <property type="match status" value="1"/>
</dbReference>
<comment type="similarity">
    <text evidence="7">Belongs to the TonB-dependent receptor family.</text>
</comment>
<dbReference type="InterPro" id="IPR012910">
    <property type="entry name" value="Plug_dom"/>
</dbReference>
<proteinExistence type="inferred from homology"/>
<dbReference type="SUPFAM" id="SSF56935">
    <property type="entry name" value="Porins"/>
    <property type="match status" value="1"/>
</dbReference>
<evidence type="ECO:0000259" key="8">
    <source>
        <dbReference type="Pfam" id="PF07715"/>
    </source>
</evidence>
<dbReference type="Gene3D" id="2.170.130.10">
    <property type="entry name" value="TonB-dependent receptor, plug domain"/>
    <property type="match status" value="1"/>
</dbReference>
<dbReference type="SUPFAM" id="SSF49464">
    <property type="entry name" value="Carboxypeptidase regulatory domain-like"/>
    <property type="match status" value="1"/>
</dbReference>
<dbReference type="EMBL" id="UAUU01000009">
    <property type="protein sequence ID" value="SPZ88568.1"/>
    <property type="molecule type" value="Genomic_DNA"/>
</dbReference>
<keyword evidence="5 7" id="KW-0472">Membrane</keyword>
<dbReference type="InterPro" id="IPR039426">
    <property type="entry name" value="TonB-dep_rcpt-like"/>
</dbReference>
<evidence type="ECO:0000256" key="7">
    <source>
        <dbReference type="PROSITE-ProRule" id="PRU01360"/>
    </source>
</evidence>
<accession>A0A2X2J3H7</accession>
<dbReference type="PROSITE" id="PS52016">
    <property type="entry name" value="TONB_DEPENDENT_REC_3"/>
    <property type="match status" value="1"/>
</dbReference>
<dbReference type="InterPro" id="IPR036942">
    <property type="entry name" value="Beta-barrel_TonB_sf"/>
</dbReference>
<keyword evidence="4 7" id="KW-0812">Transmembrane</keyword>
<comment type="subcellular location">
    <subcellularLocation>
        <location evidence="1 7">Cell outer membrane</location>
        <topology evidence="1 7">Multi-pass membrane protein</topology>
    </subcellularLocation>
</comment>
<dbReference type="Gene3D" id="2.40.170.20">
    <property type="entry name" value="TonB-dependent receptor, beta-barrel domain"/>
    <property type="match status" value="1"/>
</dbReference>
<dbReference type="GeneID" id="97183413"/>
<organism evidence="9 10">
    <name type="scientific">Sphingobacterium multivorum</name>
    <dbReference type="NCBI Taxonomy" id="28454"/>
    <lineage>
        <taxon>Bacteria</taxon>
        <taxon>Pseudomonadati</taxon>
        <taxon>Bacteroidota</taxon>
        <taxon>Sphingobacteriia</taxon>
        <taxon>Sphingobacteriales</taxon>
        <taxon>Sphingobacteriaceae</taxon>
        <taxon>Sphingobacterium</taxon>
    </lineage>
</organism>
<name>A0A2X2J3H7_SPHMU</name>
<reference evidence="9 10" key="1">
    <citation type="submission" date="2018-06" db="EMBL/GenBank/DDBJ databases">
        <authorList>
            <consortium name="Pathogen Informatics"/>
            <person name="Doyle S."/>
        </authorList>
    </citation>
    <scope>NUCLEOTIDE SEQUENCE [LARGE SCALE GENOMIC DNA]</scope>
    <source>
        <strain evidence="9 10">NCTC11343</strain>
    </source>
</reference>
<dbReference type="Pfam" id="PF07715">
    <property type="entry name" value="Plug"/>
    <property type="match status" value="1"/>
</dbReference>
<evidence type="ECO:0000256" key="1">
    <source>
        <dbReference type="ARBA" id="ARBA00004571"/>
    </source>
</evidence>
<dbReference type="Proteomes" id="UP000251241">
    <property type="component" value="Unassembled WGS sequence"/>
</dbReference>
<protein>
    <submittedName>
        <fullName evidence="9">Outer membrane cobalamin receptor protein</fullName>
    </submittedName>
</protein>
<dbReference type="InterPro" id="IPR037066">
    <property type="entry name" value="Plug_dom_sf"/>
</dbReference>
<dbReference type="RefSeq" id="WP_112375366.1">
    <property type="nucleotide sequence ID" value="NZ_CP069793.1"/>
</dbReference>
<evidence type="ECO:0000256" key="3">
    <source>
        <dbReference type="ARBA" id="ARBA00022452"/>
    </source>
</evidence>
<keyword evidence="9" id="KW-0675">Receptor</keyword>
<keyword evidence="2 7" id="KW-0813">Transport</keyword>
<dbReference type="NCBIfam" id="TIGR04056">
    <property type="entry name" value="OMP_RagA_SusC"/>
    <property type="match status" value="1"/>
</dbReference>
<dbReference type="AlphaFoldDB" id="A0A2X2J3H7"/>
<evidence type="ECO:0000256" key="6">
    <source>
        <dbReference type="ARBA" id="ARBA00023237"/>
    </source>
</evidence>
<gene>
    <name evidence="9" type="ORF">NCTC11343_03561</name>
</gene>